<evidence type="ECO:0000313" key="2">
    <source>
        <dbReference type="Proteomes" id="UP001301958"/>
    </source>
</evidence>
<protein>
    <submittedName>
        <fullName evidence="1">Uncharacterized protein</fullName>
    </submittedName>
</protein>
<accession>A0AAN6YLL8</accession>
<reference evidence="1" key="2">
    <citation type="submission" date="2023-05" db="EMBL/GenBank/DDBJ databases">
        <authorList>
            <consortium name="Lawrence Berkeley National Laboratory"/>
            <person name="Steindorff A."/>
            <person name="Hensen N."/>
            <person name="Bonometti L."/>
            <person name="Westerberg I."/>
            <person name="Brannstrom I.O."/>
            <person name="Guillou S."/>
            <person name="Cros-Aarteil S."/>
            <person name="Calhoun S."/>
            <person name="Haridas S."/>
            <person name="Kuo A."/>
            <person name="Mondo S."/>
            <person name="Pangilinan J."/>
            <person name="Riley R."/>
            <person name="Labutti K."/>
            <person name="Andreopoulos B."/>
            <person name="Lipzen A."/>
            <person name="Chen C."/>
            <person name="Yanf M."/>
            <person name="Daum C."/>
            <person name="Ng V."/>
            <person name="Clum A."/>
            <person name="Ohm R."/>
            <person name="Martin F."/>
            <person name="Silar P."/>
            <person name="Natvig D."/>
            <person name="Lalanne C."/>
            <person name="Gautier V."/>
            <person name="Ament-Velasquez S.L."/>
            <person name="Kruys A."/>
            <person name="Hutchinson M.I."/>
            <person name="Powell A.J."/>
            <person name="Barry K."/>
            <person name="Miller A.N."/>
            <person name="Grigoriev I.V."/>
            <person name="Debuchy R."/>
            <person name="Gladieux P."/>
            <person name="Thoren M.H."/>
            <person name="Johannesson H."/>
        </authorList>
    </citation>
    <scope>NUCLEOTIDE SEQUENCE</scope>
    <source>
        <strain evidence="1">CBS 990.96</strain>
    </source>
</reference>
<gene>
    <name evidence="1" type="ORF">QBC38DRAFT_461971</name>
</gene>
<evidence type="ECO:0000313" key="1">
    <source>
        <dbReference type="EMBL" id="KAK4220991.1"/>
    </source>
</evidence>
<proteinExistence type="predicted"/>
<dbReference type="Proteomes" id="UP001301958">
    <property type="component" value="Unassembled WGS sequence"/>
</dbReference>
<dbReference type="EMBL" id="MU865603">
    <property type="protein sequence ID" value="KAK4220991.1"/>
    <property type="molecule type" value="Genomic_DNA"/>
</dbReference>
<dbReference type="AlphaFoldDB" id="A0AAN6YLL8"/>
<name>A0AAN6YLL8_9PEZI</name>
<sequence>MAKVLASLYTGTWGAGYDALDFCVFRPPSPSDREFWARLDLVHLGSQSGLRLLGYCLTWGEYNEVNSSRWHSVADEDEREFYRERLGQFRWGLRVRSKGVGFVGVALKEMEESLREIDMTSRPVPSFGCSAAPEAIGKEVEKVDHSVGGEVFESYGYTSFPGLDQGFHYFHQQSAEMDDPSTFSLGGEFVTLDGAQTFEGSLYGT</sequence>
<keyword evidence="2" id="KW-1185">Reference proteome</keyword>
<reference evidence="1" key="1">
    <citation type="journal article" date="2023" name="Mol. Phylogenet. Evol.">
        <title>Genome-scale phylogeny and comparative genomics of the fungal order Sordariales.</title>
        <authorList>
            <person name="Hensen N."/>
            <person name="Bonometti L."/>
            <person name="Westerberg I."/>
            <person name="Brannstrom I.O."/>
            <person name="Guillou S."/>
            <person name="Cros-Aarteil S."/>
            <person name="Calhoun S."/>
            <person name="Haridas S."/>
            <person name="Kuo A."/>
            <person name="Mondo S."/>
            <person name="Pangilinan J."/>
            <person name="Riley R."/>
            <person name="LaButti K."/>
            <person name="Andreopoulos B."/>
            <person name="Lipzen A."/>
            <person name="Chen C."/>
            <person name="Yan M."/>
            <person name="Daum C."/>
            <person name="Ng V."/>
            <person name="Clum A."/>
            <person name="Steindorff A."/>
            <person name="Ohm R.A."/>
            <person name="Martin F."/>
            <person name="Silar P."/>
            <person name="Natvig D.O."/>
            <person name="Lalanne C."/>
            <person name="Gautier V."/>
            <person name="Ament-Velasquez S.L."/>
            <person name="Kruys A."/>
            <person name="Hutchinson M.I."/>
            <person name="Powell A.J."/>
            <person name="Barry K."/>
            <person name="Miller A.N."/>
            <person name="Grigoriev I.V."/>
            <person name="Debuchy R."/>
            <person name="Gladieux P."/>
            <person name="Hiltunen Thoren M."/>
            <person name="Johannesson H."/>
        </authorList>
    </citation>
    <scope>NUCLEOTIDE SEQUENCE</scope>
    <source>
        <strain evidence="1">CBS 990.96</strain>
    </source>
</reference>
<comment type="caution">
    <text evidence="1">The sequence shown here is derived from an EMBL/GenBank/DDBJ whole genome shotgun (WGS) entry which is preliminary data.</text>
</comment>
<organism evidence="1 2">
    <name type="scientific">Podospora fimiseda</name>
    <dbReference type="NCBI Taxonomy" id="252190"/>
    <lineage>
        <taxon>Eukaryota</taxon>
        <taxon>Fungi</taxon>
        <taxon>Dikarya</taxon>
        <taxon>Ascomycota</taxon>
        <taxon>Pezizomycotina</taxon>
        <taxon>Sordariomycetes</taxon>
        <taxon>Sordariomycetidae</taxon>
        <taxon>Sordariales</taxon>
        <taxon>Podosporaceae</taxon>
        <taxon>Podospora</taxon>
    </lineage>
</organism>